<evidence type="ECO:0000313" key="3">
    <source>
        <dbReference type="Proteomes" id="UP001597108"/>
    </source>
</evidence>
<dbReference type="InterPro" id="IPR046709">
    <property type="entry name" value="DUF6782"/>
</dbReference>
<evidence type="ECO:0000259" key="1">
    <source>
        <dbReference type="Pfam" id="PF20573"/>
    </source>
</evidence>
<evidence type="ECO:0000313" key="2">
    <source>
        <dbReference type="EMBL" id="MFD0980010.1"/>
    </source>
</evidence>
<comment type="caution">
    <text evidence="2">The sequence shown here is derived from an EMBL/GenBank/DDBJ whole genome shotgun (WGS) entry which is preliminary data.</text>
</comment>
<dbReference type="RefSeq" id="WP_386074347.1">
    <property type="nucleotide sequence ID" value="NZ_JBHTJT010000009.1"/>
</dbReference>
<sequence length="311" mass="34134">MPRDLVDGPERRDRQVSECGEDLIALVSLGSLRIPLDLQKSCRVGCDGVRMSWISRLAGIALVCSSTQAIADVVGGHQVVCLHAPYDRATTDHEARIQALADWLRTALARHPDLLFSLEESAPRICLAEKIFGAEGYFDVDGNAIVLREGLSLDMMRAVVLHEVRHLHQVHSGTCPAPDNSMKAVARMTLALEADASAISLVVGWSLREAGAPGVWDALAAWPTHADLAAVYERTMTETGDPMHAAAQAFAQWYVSDWRRQSYYLAACSDYLDRQDDTHSLPQHGALASDFLTTICKLPDGRPYPCEEPKF</sequence>
<protein>
    <submittedName>
        <fullName evidence="2">DUF6782 family putative metallopeptidase</fullName>
    </submittedName>
</protein>
<feature type="domain" description="DUF6782" evidence="1">
    <location>
        <begin position="78"/>
        <end position="306"/>
    </location>
</feature>
<keyword evidence="3" id="KW-1185">Reference proteome</keyword>
<organism evidence="2 3">
    <name type="scientific">Tropicimonas aquimaris</name>
    <dbReference type="NCBI Taxonomy" id="914152"/>
    <lineage>
        <taxon>Bacteria</taxon>
        <taxon>Pseudomonadati</taxon>
        <taxon>Pseudomonadota</taxon>
        <taxon>Alphaproteobacteria</taxon>
        <taxon>Rhodobacterales</taxon>
        <taxon>Roseobacteraceae</taxon>
        <taxon>Tropicimonas</taxon>
    </lineage>
</organism>
<gene>
    <name evidence="2" type="ORF">ACFQ2S_10130</name>
</gene>
<proteinExistence type="predicted"/>
<dbReference type="EMBL" id="JBHTJT010000009">
    <property type="protein sequence ID" value="MFD0980010.1"/>
    <property type="molecule type" value="Genomic_DNA"/>
</dbReference>
<reference evidence="3" key="1">
    <citation type="journal article" date="2019" name="Int. J. Syst. Evol. Microbiol.">
        <title>The Global Catalogue of Microorganisms (GCM) 10K type strain sequencing project: providing services to taxonomists for standard genome sequencing and annotation.</title>
        <authorList>
            <consortium name="The Broad Institute Genomics Platform"/>
            <consortium name="The Broad Institute Genome Sequencing Center for Infectious Disease"/>
            <person name="Wu L."/>
            <person name="Ma J."/>
        </authorList>
    </citation>
    <scope>NUCLEOTIDE SEQUENCE [LARGE SCALE GENOMIC DNA]</scope>
    <source>
        <strain evidence="3">CCUG 60524</strain>
    </source>
</reference>
<accession>A0ABW3IPP3</accession>
<dbReference type="Pfam" id="PF20573">
    <property type="entry name" value="DUF6782"/>
    <property type="match status" value="1"/>
</dbReference>
<name>A0ABW3IPP3_9RHOB</name>
<dbReference type="Proteomes" id="UP001597108">
    <property type="component" value="Unassembled WGS sequence"/>
</dbReference>